<dbReference type="InterPro" id="IPR026591">
    <property type="entry name" value="Sirtuin_cat_small_dom_sf"/>
</dbReference>
<dbReference type="RefSeq" id="WP_040041922.1">
    <property type="nucleotide sequence ID" value="NZ_JWJG01000028.1"/>
</dbReference>
<evidence type="ECO:0000256" key="3">
    <source>
        <dbReference type="ARBA" id="ARBA00023027"/>
    </source>
</evidence>
<keyword evidence="2" id="KW-0808">Transferase</keyword>
<dbReference type="Gene3D" id="3.30.1600.10">
    <property type="entry name" value="SIR2/SIRT2 'Small Domain"/>
    <property type="match status" value="1"/>
</dbReference>
<comment type="caution">
    <text evidence="4">Lacks conserved residue(s) required for the propagation of feature annotation.</text>
</comment>
<dbReference type="PANTHER" id="PTHR11085">
    <property type="entry name" value="NAD-DEPENDENT PROTEIN DEACYLASE SIRTUIN-5, MITOCHONDRIAL-RELATED"/>
    <property type="match status" value="1"/>
</dbReference>
<sequence length="270" mass="30173">MNDIQKAAWLIEQADSLLITAGAGMGVDSGLPDFRGNRGFWRAYPALGRQGLSFESMANPATFTANPRLAWGFYGHRLQLYRDTVPHAGFRMLLGLAGRLPHGAFVYTSNVDGQFQKAGFDAARVVECHGSIHYLQCLHTCSTQVWPADKLVIDVDETDCLLRSPLPLCARCRRLARPNILMFNDWAWLSSRADAQQFRFDLWHKQVQRMIVIELGAGIDLPTIRRKGQAMRVPMIRINPTDATVHGADSVGLEMGALEALTKITNELHW</sequence>
<dbReference type="InterPro" id="IPR026590">
    <property type="entry name" value="Ssirtuin_cat_dom"/>
</dbReference>
<dbReference type="STRING" id="709839.TSA66_24615"/>
<dbReference type="Pfam" id="PF02146">
    <property type="entry name" value="SIR2"/>
    <property type="match status" value="1"/>
</dbReference>
<dbReference type="OrthoDB" id="9800582at2"/>
<dbReference type="InterPro" id="IPR003000">
    <property type="entry name" value="Sirtuin"/>
</dbReference>
<dbReference type="PROSITE" id="PS50305">
    <property type="entry name" value="SIRTUIN"/>
    <property type="match status" value="1"/>
</dbReference>
<organism evidence="6 7">
    <name type="scientific">Noviherbaspirillum autotrophicum</name>
    <dbReference type="NCBI Taxonomy" id="709839"/>
    <lineage>
        <taxon>Bacteria</taxon>
        <taxon>Pseudomonadati</taxon>
        <taxon>Pseudomonadota</taxon>
        <taxon>Betaproteobacteria</taxon>
        <taxon>Burkholderiales</taxon>
        <taxon>Oxalobacteraceae</taxon>
        <taxon>Noviherbaspirillum</taxon>
    </lineage>
</organism>
<keyword evidence="3" id="KW-0520">NAD</keyword>
<name>A0A0C1Y8M8_9BURK</name>
<evidence type="ECO:0000313" key="6">
    <source>
        <dbReference type="EMBL" id="KIF83293.1"/>
    </source>
</evidence>
<comment type="caution">
    <text evidence="6">The sequence shown here is derived from an EMBL/GenBank/DDBJ whole genome shotgun (WGS) entry which is preliminary data.</text>
</comment>
<evidence type="ECO:0000256" key="4">
    <source>
        <dbReference type="PROSITE-ProRule" id="PRU00236"/>
    </source>
</evidence>
<evidence type="ECO:0000313" key="7">
    <source>
        <dbReference type="Proteomes" id="UP000031572"/>
    </source>
</evidence>
<dbReference type="GO" id="GO:0017136">
    <property type="term" value="F:histone deacetylase activity, NAD-dependent"/>
    <property type="evidence" value="ECO:0007669"/>
    <property type="project" value="TreeGrafter"/>
</dbReference>
<protein>
    <recommendedName>
        <fullName evidence="1">protein acetyllysine N-acetyltransferase</fullName>
        <ecNumber evidence="1">2.3.1.286</ecNumber>
    </recommendedName>
</protein>
<accession>A0A0C1Y8M8</accession>
<keyword evidence="7" id="KW-1185">Reference proteome</keyword>
<gene>
    <name evidence="6" type="ORF">TSA66_24615</name>
</gene>
<dbReference type="SUPFAM" id="SSF52467">
    <property type="entry name" value="DHS-like NAD/FAD-binding domain"/>
    <property type="match status" value="1"/>
</dbReference>
<evidence type="ECO:0000256" key="2">
    <source>
        <dbReference type="ARBA" id="ARBA00022679"/>
    </source>
</evidence>
<dbReference type="Gene3D" id="3.40.50.1220">
    <property type="entry name" value="TPP-binding domain"/>
    <property type="match status" value="1"/>
</dbReference>
<reference evidence="6 7" key="1">
    <citation type="submission" date="2014-12" db="EMBL/GenBank/DDBJ databases">
        <title>Denitrispirillum autotrophicum gen. nov., sp. nov., Denitrifying, Facultatively Autotrophic Bacteria Isolated from Rice Paddy Soil.</title>
        <authorList>
            <person name="Ishii S."/>
            <person name="Ashida N."/>
            <person name="Ohno H."/>
            <person name="Otsuka S."/>
            <person name="Yokota A."/>
            <person name="Senoo K."/>
        </authorList>
    </citation>
    <scope>NUCLEOTIDE SEQUENCE [LARGE SCALE GENOMIC DNA]</scope>
    <source>
        <strain evidence="6 7">TSA66</strain>
    </source>
</reference>
<dbReference type="EMBL" id="JWJG01000028">
    <property type="protein sequence ID" value="KIF83293.1"/>
    <property type="molecule type" value="Genomic_DNA"/>
</dbReference>
<dbReference type="InterPro" id="IPR050134">
    <property type="entry name" value="NAD-dep_sirtuin_deacylases"/>
</dbReference>
<evidence type="ECO:0000256" key="1">
    <source>
        <dbReference type="ARBA" id="ARBA00012928"/>
    </source>
</evidence>
<dbReference type="InterPro" id="IPR029035">
    <property type="entry name" value="DHS-like_NAD/FAD-binding_dom"/>
</dbReference>
<feature type="domain" description="Deacetylase sirtuin-type" evidence="5">
    <location>
        <begin position="1"/>
        <end position="270"/>
    </location>
</feature>
<proteinExistence type="predicted"/>
<dbReference type="PANTHER" id="PTHR11085:SF4">
    <property type="entry name" value="NAD-DEPENDENT PROTEIN DEACYLASE"/>
    <property type="match status" value="1"/>
</dbReference>
<dbReference type="Proteomes" id="UP000031572">
    <property type="component" value="Unassembled WGS sequence"/>
</dbReference>
<dbReference type="EC" id="2.3.1.286" evidence="1"/>
<dbReference type="GO" id="GO:0070403">
    <property type="term" value="F:NAD+ binding"/>
    <property type="evidence" value="ECO:0007669"/>
    <property type="project" value="InterPro"/>
</dbReference>
<evidence type="ECO:0000259" key="5">
    <source>
        <dbReference type="PROSITE" id="PS50305"/>
    </source>
</evidence>
<dbReference type="AlphaFoldDB" id="A0A0C1Y8M8"/>